<evidence type="ECO:0000313" key="2">
    <source>
        <dbReference type="Proteomes" id="UP001386955"/>
    </source>
</evidence>
<keyword evidence="2" id="KW-1185">Reference proteome</keyword>
<protein>
    <submittedName>
        <fullName evidence="1">Uncharacterized protein</fullName>
    </submittedName>
</protein>
<evidence type="ECO:0000313" key="1">
    <source>
        <dbReference type="EMBL" id="KAK7386439.1"/>
    </source>
</evidence>
<dbReference type="Proteomes" id="UP001386955">
    <property type="component" value="Unassembled WGS sequence"/>
</dbReference>
<dbReference type="AlphaFoldDB" id="A0AAN9S2A0"/>
<reference evidence="1 2" key="1">
    <citation type="submission" date="2024-01" db="EMBL/GenBank/DDBJ databases">
        <title>The genomes of 5 underutilized Papilionoideae crops provide insights into root nodulation and disease resistanc.</title>
        <authorList>
            <person name="Jiang F."/>
        </authorList>
    </citation>
    <scope>NUCLEOTIDE SEQUENCE [LARGE SCALE GENOMIC DNA]</scope>
    <source>
        <strain evidence="1">DUOXIRENSHENG_FW03</strain>
        <tissue evidence="1">Leaves</tissue>
    </source>
</reference>
<organism evidence="1 2">
    <name type="scientific">Psophocarpus tetragonolobus</name>
    <name type="common">Winged bean</name>
    <name type="synonym">Dolichos tetragonolobus</name>
    <dbReference type="NCBI Taxonomy" id="3891"/>
    <lineage>
        <taxon>Eukaryota</taxon>
        <taxon>Viridiplantae</taxon>
        <taxon>Streptophyta</taxon>
        <taxon>Embryophyta</taxon>
        <taxon>Tracheophyta</taxon>
        <taxon>Spermatophyta</taxon>
        <taxon>Magnoliopsida</taxon>
        <taxon>eudicotyledons</taxon>
        <taxon>Gunneridae</taxon>
        <taxon>Pentapetalae</taxon>
        <taxon>rosids</taxon>
        <taxon>fabids</taxon>
        <taxon>Fabales</taxon>
        <taxon>Fabaceae</taxon>
        <taxon>Papilionoideae</taxon>
        <taxon>50 kb inversion clade</taxon>
        <taxon>NPAAA clade</taxon>
        <taxon>indigoferoid/millettioid clade</taxon>
        <taxon>Phaseoleae</taxon>
        <taxon>Psophocarpus</taxon>
    </lineage>
</organism>
<proteinExistence type="predicted"/>
<sequence length="89" mass="9805">MPRPLPSRIISGPNGSKTVMCSVLGFPVGAHSRNFDSHSVTLPFCLTPTATYVFAFGRSRLIMLHSPIFISDTTCLACFIHSQYSYSTY</sequence>
<dbReference type="EMBL" id="JAYMYS010000007">
    <property type="protein sequence ID" value="KAK7386439.1"/>
    <property type="molecule type" value="Genomic_DNA"/>
</dbReference>
<comment type="caution">
    <text evidence="1">The sequence shown here is derived from an EMBL/GenBank/DDBJ whole genome shotgun (WGS) entry which is preliminary data.</text>
</comment>
<accession>A0AAN9S2A0</accession>
<name>A0AAN9S2A0_PSOTE</name>
<gene>
    <name evidence="1" type="ORF">VNO78_26663</name>
</gene>